<evidence type="ECO:0000313" key="1">
    <source>
        <dbReference type="EMBL" id="KAF9017231.1"/>
    </source>
</evidence>
<comment type="caution">
    <text evidence="1">The sequence shown here is derived from an EMBL/GenBank/DDBJ whole genome shotgun (WGS) entry which is preliminary data.</text>
</comment>
<evidence type="ECO:0000313" key="2">
    <source>
        <dbReference type="Proteomes" id="UP000772434"/>
    </source>
</evidence>
<gene>
    <name evidence="1" type="ORF">BDP27DRAFT_1378651</name>
</gene>
<accession>A0A9P5P5L9</accession>
<organism evidence="1 2">
    <name type="scientific">Rhodocollybia butyracea</name>
    <dbReference type="NCBI Taxonomy" id="206335"/>
    <lineage>
        <taxon>Eukaryota</taxon>
        <taxon>Fungi</taxon>
        <taxon>Dikarya</taxon>
        <taxon>Basidiomycota</taxon>
        <taxon>Agaricomycotina</taxon>
        <taxon>Agaricomycetes</taxon>
        <taxon>Agaricomycetidae</taxon>
        <taxon>Agaricales</taxon>
        <taxon>Marasmiineae</taxon>
        <taxon>Omphalotaceae</taxon>
        <taxon>Rhodocollybia</taxon>
    </lineage>
</organism>
<dbReference type="EMBL" id="JADNRY010001381">
    <property type="protein sequence ID" value="KAF9017231.1"/>
    <property type="molecule type" value="Genomic_DNA"/>
</dbReference>
<reference evidence="1" key="1">
    <citation type="submission" date="2020-11" db="EMBL/GenBank/DDBJ databases">
        <authorList>
            <consortium name="DOE Joint Genome Institute"/>
            <person name="Ahrendt S."/>
            <person name="Riley R."/>
            <person name="Andreopoulos W."/>
            <person name="Labutti K."/>
            <person name="Pangilinan J."/>
            <person name="Ruiz-Duenas F.J."/>
            <person name="Barrasa J.M."/>
            <person name="Sanchez-Garcia M."/>
            <person name="Camarero S."/>
            <person name="Miyauchi S."/>
            <person name="Serrano A."/>
            <person name="Linde D."/>
            <person name="Babiker R."/>
            <person name="Drula E."/>
            <person name="Ayuso-Fernandez I."/>
            <person name="Pacheco R."/>
            <person name="Padilla G."/>
            <person name="Ferreira P."/>
            <person name="Barriuso J."/>
            <person name="Kellner H."/>
            <person name="Castanera R."/>
            <person name="Alfaro M."/>
            <person name="Ramirez L."/>
            <person name="Pisabarro A.G."/>
            <person name="Kuo A."/>
            <person name="Tritt A."/>
            <person name="Lipzen A."/>
            <person name="He G."/>
            <person name="Yan M."/>
            <person name="Ng V."/>
            <person name="Cullen D."/>
            <person name="Martin F."/>
            <person name="Rosso M.-N."/>
            <person name="Henrissat B."/>
            <person name="Hibbett D."/>
            <person name="Martinez A.T."/>
            <person name="Grigoriev I.V."/>
        </authorList>
    </citation>
    <scope>NUCLEOTIDE SEQUENCE</scope>
    <source>
        <strain evidence="1">AH 40177</strain>
    </source>
</reference>
<dbReference type="Proteomes" id="UP000772434">
    <property type="component" value="Unassembled WGS sequence"/>
</dbReference>
<proteinExistence type="predicted"/>
<protein>
    <submittedName>
        <fullName evidence="1">Uncharacterized protein</fullName>
    </submittedName>
</protein>
<name>A0A9P5P5L9_9AGAR</name>
<sequence>MNGDHVNNEKATAEEIKQLKRDVSIQDLGEKALSEKTASDVLLYLAAWNAKKIEEVGGNDRCFKGGNTEMMAEWAKLKVDGVVLLANKANASILQKVVDPSKNFDKLSEVEQQAFDDKKGQGGVHVNFFREHVDKNHPRFPDTNNTRFGSHGLAATEVIKHLELYRQFDREDIPYKLCAMTLYSNVISHPYLHVVHGAEVNALDLGPLHVEVQAHIQKLVDNPDLLFGAEMCYEMACLDGKEWEDPDAVNAVFKLAPSLPHLMPIMLAFFGFISPLNQCMAEEKHLAWMPATNDVNEGMLGYFRVGLKGKPLALTLHQFNAQAMYSRNGTCAFMTTLFDTKDHQFIMKVAREMDSSGLEAKRRATQVEFCCQVVQMNKEKEEAKRRKEAELLEKLRKIPMIKEVSELNSPIPWSELDPKGSWKWTGHIFDLQLDALRFRKVPLPKKSQVTQVAEKLTALWEGFELYVEKLKEMGHEWPTLLGEAVEGQNGLEIFEEQVDQAEIDVDE</sequence>
<dbReference type="OrthoDB" id="3052721at2759"/>
<dbReference type="AlphaFoldDB" id="A0A9P5P5L9"/>
<keyword evidence="2" id="KW-1185">Reference proteome</keyword>